<dbReference type="GO" id="GO:0003676">
    <property type="term" value="F:nucleic acid binding"/>
    <property type="evidence" value="ECO:0007669"/>
    <property type="project" value="InterPro"/>
</dbReference>
<dbReference type="EMBL" id="BNJF01000003">
    <property type="protein sequence ID" value="GHO47548.1"/>
    <property type="molecule type" value="Genomic_DNA"/>
</dbReference>
<feature type="compositionally biased region" description="Basic and acidic residues" evidence="1">
    <location>
        <begin position="420"/>
        <end position="437"/>
    </location>
</feature>
<gene>
    <name evidence="3" type="ORF">KSX_57110</name>
</gene>
<dbReference type="InterPro" id="IPR012337">
    <property type="entry name" value="RNaseH-like_sf"/>
</dbReference>
<protein>
    <recommendedName>
        <fullName evidence="2">Integrase catalytic domain-containing protein</fullName>
    </recommendedName>
</protein>
<comment type="caution">
    <text evidence="3">The sequence shown here is derived from an EMBL/GenBank/DDBJ whole genome shotgun (WGS) entry which is preliminary data.</text>
</comment>
<dbReference type="PROSITE" id="PS50994">
    <property type="entry name" value="INTEGRASE"/>
    <property type="match status" value="1"/>
</dbReference>
<evidence type="ECO:0000313" key="4">
    <source>
        <dbReference type="Proteomes" id="UP000612362"/>
    </source>
</evidence>
<dbReference type="InterPro" id="IPR036397">
    <property type="entry name" value="RNaseH_sf"/>
</dbReference>
<keyword evidence="4" id="KW-1185">Reference proteome</keyword>
<name>A0A8J3MVD4_9CHLR</name>
<evidence type="ECO:0000259" key="2">
    <source>
        <dbReference type="PROSITE" id="PS50994"/>
    </source>
</evidence>
<feature type="region of interest" description="Disordered" evidence="1">
    <location>
        <begin position="418"/>
        <end position="438"/>
    </location>
</feature>
<accession>A0A8J3MVD4</accession>
<dbReference type="InterPro" id="IPR001584">
    <property type="entry name" value="Integrase_cat-core"/>
</dbReference>
<dbReference type="GO" id="GO:0015074">
    <property type="term" value="P:DNA integration"/>
    <property type="evidence" value="ECO:0007669"/>
    <property type="project" value="InterPro"/>
</dbReference>
<organism evidence="3 4">
    <name type="scientific">Ktedonospora formicarum</name>
    <dbReference type="NCBI Taxonomy" id="2778364"/>
    <lineage>
        <taxon>Bacteria</taxon>
        <taxon>Bacillati</taxon>
        <taxon>Chloroflexota</taxon>
        <taxon>Ktedonobacteria</taxon>
        <taxon>Ktedonobacterales</taxon>
        <taxon>Ktedonobacteraceae</taxon>
        <taxon>Ktedonospora</taxon>
    </lineage>
</organism>
<dbReference type="Gene3D" id="3.30.420.10">
    <property type="entry name" value="Ribonuclease H-like superfamily/Ribonuclease H"/>
    <property type="match status" value="1"/>
</dbReference>
<sequence>MSENGIRGIDLFKIAGESISGWIPSWKTGGQKPTRQPFCSLMEERLLMYLEYHPQVVWYGRGDIGPTFASTYKMTLPLTTPFAINYLFDGNAHVYLPDAVGQLQDGSLLIAEAGMEQEKRRERNQAKAEAARNVARAQGGMYWIGTETTLLSRRHANLVFLHARRQPFPSFPELAEALQVVWAWGEAACVQEIVERLGERWSPEEKEAAVWKRCADAAASGHLLVDLANVQLTRYAPLICLPPDSPPILPDPLPSHLENSIHEEASPPLNVSTLEEHDRKPDHLSTFDTSCLDEKQRERFLRNLRAVEAVRNGAGLCETAAEASMACSTLCRLVKRTIELGQVACVPHGTYHRDLELHPAFQQTIRLLYSRPTKLSIQAITEHVELKQVASRLRQDTGGTFALPSYDQVRRYIHTLQQEPKVRKERGEERGTRRERQSPLSFALSIPAPAQLAQVDEHTMELYVVTKDGIPVASRIHAAVLVCVKTAAIMSAVIALGPLAEEDYMRLVKGMLEPKDRLVLKAGCQHEWPCSGKPATIFHDRGKIFTSERARQALVDRLGIITEQAPPYCPSAKGTVESLFRWMTQCFERRLPNTSFGVHDAHKAAGAGA</sequence>
<proteinExistence type="predicted"/>
<dbReference type="SUPFAM" id="SSF53098">
    <property type="entry name" value="Ribonuclease H-like"/>
    <property type="match status" value="1"/>
</dbReference>
<feature type="domain" description="Integrase catalytic" evidence="2">
    <location>
        <begin position="445"/>
        <end position="609"/>
    </location>
</feature>
<dbReference type="RefSeq" id="WP_220196815.1">
    <property type="nucleotide sequence ID" value="NZ_BNJF01000003.1"/>
</dbReference>
<reference evidence="3" key="1">
    <citation type="submission" date="2020-10" db="EMBL/GenBank/DDBJ databases">
        <title>Taxonomic study of unclassified bacteria belonging to the class Ktedonobacteria.</title>
        <authorList>
            <person name="Yabe S."/>
            <person name="Wang C.M."/>
            <person name="Zheng Y."/>
            <person name="Sakai Y."/>
            <person name="Cavaletti L."/>
            <person name="Monciardini P."/>
            <person name="Donadio S."/>
        </authorList>
    </citation>
    <scope>NUCLEOTIDE SEQUENCE</scope>
    <source>
        <strain evidence="3">SOSP1-1</strain>
    </source>
</reference>
<evidence type="ECO:0000256" key="1">
    <source>
        <dbReference type="SAM" id="MobiDB-lite"/>
    </source>
</evidence>
<evidence type="ECO:0000313" key="3">
    <source>
        <dbReference type="EMBL" id="GHO47548.1"/>
    </source>
</evidence>
<dbReference type="AlphaFoldDB" id="A0A8J3MVD4"/>
<dbReference type="Proteomes" id="UP000612362">
    <property type="component" value="Unassembled WGS sequence"/>
</dbReference>